<dbReference type="EnsemblPlants" id="MELO3C030416.2.1">
    <property type="protein sequence ID" value="MELO3C030416.2.1"/>
    <property type="gene ID" value="MELO3C030416.2"/>
</dbReference>
<dbReference type="AlphaFoldDB" id="A0A9I9E995"/>
<accession>A0A9I9E995</accession>
<protein>
    <submittedName>
        <fullName evidence="1">Uncharacterized protein</fullName>
    </submittedName>
</protein>
<name>A0A9I9E995_CUCME</name>
<proteinExistence type="predicted"/>
<reference evidence="1" key="1">
    <citation type="submission" date="2023-03" db="UniProtKB">
        <authorList>
            <consortium name="EnsemblPlants"/>
        </authorList>
    </citation>
    <scope>IDENTIFICATION</scope>
</reference>
<dbReference type="SUPFAM" id="SSF48576">
    <property type="entry name" value="Terpenoid synthases"/>
    <property type="match status" value="1"/>
</dbReference>
<evidence type="ECO:0000313" key="1">
    <source>
        <dbReference type="EnsemblPlants" id="MELO3C030416.2.1"/>
    </source>
</evidence>
<sequence length="66" mass="7675">MELWKIMNEEVQALNNSPLFCKDFIKIVLNLARTSTSQTVYQHRDGHTIEDHETKDRVLSLFVKAA</sequence>
<dbReference type="Gene3D" id="1.10.600.10">
    <property type="entry name" value="Farnesyl Diphosphate Synthase"/>
    <property type="match status" value="1"/>
</dbReference>
<organism evidence="1">
    <name type="scientific">Cucumis melo</name>
    <name type="common">Muskmelon</name>
    <dbReference type="NCBI Taxonomy" id="3656"/>
    <lineage>
        <taxon>Eukaryota</taxon>
        <taxon>Viridiplantae</taxon>
        <taxon>Streptophyta</taxon>
        <taxon>Embryophyta</taxon>
        <taxon>Tracheophyta</taxon>
        <taxon>Spermatophyta</taxon>
        <taxon>Magnoliopsida</taxon>
        <taxon>eudicotyledons</taxon>
        <taxon>Gunneridae</taxon>
        <taxon>Pentapetalae</taxon>
        <taxon>rosids</taxon>
        <taxon>fabids</taxon>
        <taxon>Cucurbitales</taxon>
        <taxon>Cucurbitaceae</taxon>
        <taxon>Benincaseae</taxon>
        <taxon>Cucumis</taxon>
    </lineage>
</organism>
<dbReference type="InterPro" id="IPR008949">
    <property type="entry name" value="Isoprenoid_synthase_dom_sf"/>
</dbReference>
<dbReference type="Gramene" id="MELO3C030416.2.1">
    <property type="protein sequence ID" value="MELO3C030416.2.1"/>
    <property type="gene ID" value="MELO3C030416.2"/>
</dbReference>